<evidence type="ECO:0000256" key="3">
    <source>
        <dbReference type="ARBA" id="ARBA00022578"/>
    </source>
</evidence>
<evidence type="ECO:0000259" key="10">
    <source>
        <dbReference type="Pfam" id="PF12323"/>
    </source>
</evidence>
<evidence type="ECO:0000256" key="4">
    <source>
        <dbReference type="ARBA" id="ARBA00022723"/>
    </source>
</evidence>
<dbReference type="GO" id="GO:0032196">
    <property type="term" value="P:transposition"/>
    <property type="evidence" value="ECO:0007669"/>
    <property type="project" value="UniProtKB-KW"/>
</dbReference>
<evidence type="ECO:0000256" key="7">
    <source>
        <dbReference type="ARBA" id="ARBA00023172"/>
    </source>
</evidence>
<keyword evidence="6" id="KW-0238">DNA-binding</keyword>
<dbReference type="InterPro" id="IPR010095">
    <property type="entry name" value="Cas12f1-like_TNB"/>
</dbReference>
<evidence type="ECO:0000256" key="6">
    <source>
        <dbReference type="ARBA" id="ARBA00023125"/>
    </source>
</evidence>
<dbReference type="EMBL" id="PPGH01000037">
    <property type="protein sequence ID" value="PQJ95521.1"/>
    <property type="molecule type" value="Genomic_DNA"/>
</dbReference>
<evidence type="ECO:0000313" key="12">
    <source>
        <dbReference type="Proteomes" id="UP000239936"/>
    </source>
</evidence>
<dbReference type="PANTHER" id="PTHR30405">
    <property type="entry name" value="TRANSPOSASE"/>
    <property type="match status" value="1"/>
</dbReference>
<dbReference type="OrthoDB" id="6917293at2"/>
<dbReference type="Pfam" id="PF12323">
    <property type="entry name" value="HTH_OrfB_IS605"/>
    <property type="match status" value="1"/>
</dbReference>
<dbReference type="InterPro" id="IPR051399">
    <property type="entry name" value="RNA-guided_DNA_endo/Transpos"/>
</dbReference>
<dbReference type="GO" id="GO:0006310">
    <property type="term" value="P:DNA recombination"/>
    <property type="evidence" value="ECO:0007669"/>
    <property type="project" value="UniProtKB-KW"/>
</dbReference>
<dbReference type="PANTHER" id="PTHR30405:SF25">
    <property type="entry name" value="RNA-GUIDED DNA ENDONUCLEASE INSQ-RELATED"/>
    <property type="match status" value="1"/>
</dbReference>
<feature type="domain" description="Cas12f1-like TNB" evidence="9">
    <location>
        <begin position="289"/>
        <end position="355"/>
    </location>
</feature>
<evidence type="ECO:0000256" key="2">
    <source>
        <dbReference type="ARBA" id="ARBA00011044"/>
    </source>
</evidence>
<feature type="domain" description="Probable transposase IS891/IS1136/IS1341" evidence="8">
    <location>
        <begin position="162"/>
        <end position="277"/>
    </location>
</feature>
<dbReference type="GO" id="GO:0046872">
    <property type="term" value="F:metal ion binding"/>
    <property type="evidence" value="ECO:0007669"/>
    <property type="project" value="UniProtKB-KW"/>
</dbReference>
<dbReference type="RefSeq" id="WP_105074543.1">
    <property type="nucleotide sequence ID" value="NZ_PPGH01000037.1"/>
</dbReference>
<evidence type="ECO:0000313" key="11">
    <source>
        <dbReference type="EMBL" id="PQJ95521.1"/>
    </source>
</evidence>
<gene>
    <name evidence="11" type="ORF">CXB77_15285</name>
</gene>
<comment type="similarity">
    <text evidence="1">In the C-terminal section; belongs to the transposase 35 family.</text>
</comment>
<keyword evidence="5" id="KW-0862">Zinc</keyword>
<accession>A0A2S7XQ61</accession>
<evidence type="ECO:0000259" key="8">
    <source>
        <dbReference type="Pfam" id="PF01385"/>
    </source>
</evidence>
<dbReference type="GO" id="GO:0003677">
    <property type="term" value="F:DNA binding"/>
    <property type="evidence" value="ECO:0007669"/>
    <property type="project" value="UniProtKB-KW"/>
</dbReference>
<dbReference type="InterPro" id="IPR021027">
    <property type="entry name" value="Transposase_put_HTH"/>
</dbReference>
<comment type="similarity">
    <text evidence="2">In the N-terminal section; belongs to the transposase 2 family.</text>
</comment>
<dbReference type="NCBIfam" id="NF040570">
    <property type="entry name" value="guided_TnpB"/>
    <property type="match status" value="1"/>
</dbReference>
<comment type="caution">
    <text evidence="11">The sequence shown here is derived from an EMBL/GenBank/DDBJ whole genome shotgun (WGS) entry which is preliminary data.</text>
</comment>
<reference evidence="11 12" key="1">
    <citation type="submission" date="2018-01" db="EMBL/GenBank/DDBJ databases">
        <title>The complete genome sequence of Chromatium okenii LaCa, a purple sulfur bacterium with a turbulent life.</title>
        <authorList>
            <person name="Luedin S.M."/>
            <person name="Liechti N."/>
            <person name="Storelli N."/>
            <person name="Danza F."/>
            <person name="Wittwer M."/>
            <person name="Pothier J.F."/>
            <person name="Tonolla M.A."/>
        </authorList>
    </citation>
    <scope>NUCLEOTIDE SEQUENCE [LARGE SCALE GENOMIC DNA]</scope>
    <source>
        <strain evidence="11 12">LaCa</strain>
    </source>
</reference>
<name>A0A2S7XQ61_9GAMM</name>
<evidence type="ECO:0000256" key="5">
    <source>
        <dbReference type="ARBA" id="ARBA00022833"/>
    </source>
</evidence>
<keyword evidence="12" id="KW-1185">Reference proteome</keyword>
<proteinExistence type="inferred from homology"/>
<dbReference type="AlphaFoldDB" id="A0A2S7XQ61"/>
<dbReference type="InterPro" id="IPR001959">
    <property type="entry name" value="Transposase"/>
</dbReference>
<dbReference type="Pfam" id="PF01385">
    <property type="entry name" value="OrfB_IS605"/>
    <property type="match status" value="1"/>
</dbReference>
<keyword evidence="4" id="KW-0479">Metal-binding</keyword>
<feature type="domain" description="Transposase putative helix-turn-helix" evidence="10">
    <location>
        <begin position="1"/>
        <end position="35"/>
    </location>
</feature>
<dbReference type="Proteomes" id="UP000239936">
    <property type="component" value="Unassembled WGS sequence"/>
</dbReference>
<evidence type="ECO:0000259" key="9">
    <source>
        <dbReference type="Pfam" id="PF07282"/>
    </source>
</evidence>
<sequence>MLLAHKIELRPTPEQMVYLDKACGSKRHCYNQLLAHFLKPENKWSKNEAYQHYINVLRKEFDWYNEVSSRVTRNAIDDLDTAFKHFFRRVKAKQKAGFPRFKKKDLRDSFALRESAKFDVIGRELRIEKLKTKIELRQPLRFQGIAKQVTISKRAGKYFASILVETEDYNPNDVDRQHSVGVDFGIKSLAVLSMGKMFSANQKLKASLKKLAKLQRNLTKKVKWSNRRAKAKLAIVKLHFRIARQRQALLHELSDYLTKNFDVITIEDLNVKGMLKNRKLSRAISDAGFGYLRQMIEYKAQLRNCVVVVANRFFPSSKTCSCCGKVKTNLSLADRTFTCECGFSADRDLNAALNLNQYGLDTLQPDLKCTPEQS</sequence>
<organism evidence="11 12">
    <name type="scientific">Chromatium okenii</name>
    <dbReference type="NCBI Taxonomy" id="61644"/>
    <lineage>
        <taxon>Bacteria</taxon>
        <taxon>Pseudomonadati</taxon>
        <taxon>Pseudomonadota</taxon>
        <taxon>Gammaproteobacteria</taxon>
        <taxon>Chromatiales</taxon>
        <taxon>Chromatiaceae</taxon>
        <taxon>Chromatium</taxon>
    </lineage>
</organism>
<protein>
    <submittedName>
        <fullName evidence="11">Transposase</fullName>
    </submittedName>
</protein>
<evidence type="ECO:0000256" key="1">
    <source>
        <dbReference type="ARBA" id="ARBA00008761"/>
    </source>
</evidence>
<dbReference type="Pfam" id="PF07282">
    <property type="entry name" value="Cas12f1-like_TNB"/>
    <property type="match status" value="1"/>
</dbReference>
<keyword evidence="7" id="KW-0233">DNA recombination</keyword>
<keyword evidence="3" id="KW-0815">Transposition</keyword>